<sequence>MNTNTTTVEALLGVLKRRTWWTSEPELLPLPPACTGSVNGRPYVRAAADLEQLLHTAHGPEVAVMRRFRATSKCGGGDIGDQTDQRRREVTEKDEASGRAGSAGPPRNTTSNSSNHPTGPVRQGLEAAVENGDPWWASRARAVIDALAATDRVFSADDLRDEPYSLGEPDRPCRWGAAFQVAHREGVITPCGFAVSRRPQRQGGVLRTWRGVRTT</sequence>
<accession>I0WUZ8</accession>
<dbReference type="AlphaFoldDB" id="I0WUZ8"/>
<proteinExistence type="predicted"/>
<dbReference type="EMBL" id="AJJH01000039">
    <property type="protein sequence ID" value="EID80214.1"/>
    <property type="molecule type" value="Genomic_DNA"/>
</dbReference>
<evidence type="ECO:0000313" key="3">
    <source>
        <dbReference type="Proteomes" id="UP000006447"/>
    </source>
</evidence>
<feature type="region of interest" description="Disordered" evidence="1">
    <location>
        <begin position="73"/>
        <end position="122"/>
    </location>
</feature>
<name>I0WUZ8_RHOOP</name>
<organism evidence="2 3">
    <name type="scientific">Rhodococcus opacus RKJ300 = JCM 13270</name>
    <dbReference type="NCBI Taxonomy" id="1165867"/>
    <lineage>
        <taxon>Bacteria</taxon>
        <taxon>Bacillati</taxon>
        <taxon>Actinomycetota</taxon>
        <taxon>Actinomycetes</taxon>
        <taxon>Mycobacteriales</taxon>
        <taxon>Nocardiaceae</taxon>
        <taxon>Rhodococcus</taxon>
    </lineage>
</organism>
<protein>
    <submittedName>
        <fullName evidence="2">Uncharacterized protein</fullName>
    </submittedName>
</protein>
<evidence type="ECO:0000313" key="2">
    <source>
        <dbReference type="EMBL" id="EID80214.1"/>
    </source>
</evidence>
<gene>
    <name evidence="2" type="ORF">W59_08369</name>
</gene>
<dbReference type="RefSeq" id="WP_007296806.1">
    <property type="nucleotide sequence ID" value="NZ_AJJH01000039.1"/>
</dbReference>
<evidence type="ECO:0000256" key="1">
    <source>
        <dbReference type="SAM" id="MobiDB-lite"/>
    </source>
</evidence>
<reference evidence="2 3" key="1">
    <citation type="journal article" date="2012" name="J. Bacteriol.">
        <title>Draft genome sequence of the nitrophenol-degrading actinomycete Rhodococcus imtechensis RKJ300.</title>
        <authorList>
            <person name="Vikram S."/>
            <person name="Kumar S."/>
            <person name="Subramanian S."/>
            <person name="Raghava G.P."/>
        </authorList>
    </citation>
    <scope>NUCLEOTIDE SEQUENCE [LARGE SCALE GENOMIC DNA]</scope>
    <source>
        <strain evidence="2 3">RKJ300</strain>
    </source>
</reference>
<dbReference type="Proteomes" id="UP000006447">
    <property type="component" value="Unassembled WGS sequence"/>
</dbReference>
<feature type="compositionally biased region" description="Polar residues" evidence="1">
    <location>
        <begin position="107"/>
        <end position="117"/>
    </location>
</feature>
<comment type="caution">
    <text evidence="2">The sequence shown here is derived from an EMBL/GenBank/DDBJ whole genome shotgun (WGS) entry which is preliminary data.</text>
</comment>
<dbReference type="PATRIC" id="fig|1165867.3.peg.1690"/>
<feature type="compositionally biased region" description="Basic and acidic residues" evidence="1">
    <location>
        <begin position="83"/>
        <end position="97"/>
    </location>
</feature>